<organism evidence="5 6">
    <name type="scientific">Anatilimnocola aggregata</name>
    <dbReference type="NCBI Taxonomy" id="2528021"/>
    <lineage>
        <taxon>Bacteria</taxon>
        <taxon>Pseudomonadati</taxon>
        <taxon>Planctomycetota</taxon>
        <taxon>Planctomycetia</taxon>
        <taxon>Pirellulales</taxon>
        <taxon>Pirellulaceae</taxon>
        <taxon>Anatilimnocola</taxon>
    </lineage>
</organism>
<gene>
    <name evidence="5" type="ORF">ETAA8_11300</name>
</gene>
<reference evidence="5 6" key="1">
    <citation type="submission" date="2019-02" db="EMBL/GenBank/DDBJ databases">
        <title>Deep-cultivation of Planctomycetes and their phenomic and genomic characterization uncovers novel biology.</title>
        <authorList>
            <person name="Wiegand S."/>
            <person name="Jogler M."/>
            <person name="Boedeker C."/>
            <person name="Pinto D."/>
            <person name="Vollmers J."/>
            <person name="Rivas-Marin E."/>
            <person name="Kohn T."/>
            <person name="Peeters S.H."/>
            <person name="Heuer A."/>
            <person name="Rast P."/>
            <person name="Oberbeckmann S."/>
            <person name="Bunk B."/>
            <person name="Jeske O."/>
            <person name="Meyerdierks A."/>
            <person name="Storesund J.E."/>
            <person name="Kallscheuer N."/>
            <person name="Luecker S."/>
            <person name="Lage O.M."/>
            <person name="Pohl T."/>
            <person name="Merkel B.J."/>
            <person name="Hornburger P."/>
            <person name="Mueller R.-W."/>
            <person name="Bruemmer F."/>
            <person name="Labrenz M."/>
            <person name="Spormann A.M."/>
            <person name="Op den Camp H."/>
            <person name="Overmann J."/>
            <person name="Amann R."/>
            <person name="Jetten M.S.M."/>
            <person name="Mascher T."/>
            <person name="Medema M.H."/>
            <person name="Devos D.P."/>
            <person name="Kaster A.-K."/>
            <person name="Ovreas L."/>
            <person name="Rohde M."/>
            <person name="Galperin M.Y."/>
            <person name="Jogler C."/>
        </authorList>
    </citation>
    <scope>NUCLEOTIDE SEQUENCE [LARGE SCALE GENOMIC DNA]</scope>
    <source>
        <strain evidence="5 6">ETA_A8</strain>
    </source>
</reference>
<evidence type="ECO:0000256" key="1">
    <source>
        <dbReference type="ARBA" id="ARBA00022737"/>
    </source>
</evidence>
<evidence type="ECO:0000313" key="5">
    <source>
        <dbReference type="EMBL" id="QDU26058.1"/>
    </source>
</evidence>
<dbReference type="PANTHER" id="PTHR45586">
    <property type="entry name" value="TPR REPEAT-CONTAINING PROTEIN PA4667"/>
    <property type="match status" value="1"/>
</dbReference>
<name>A0A517Y743_9BACT</name>
<keyword evidence="2 3" id="KW-0802">TPR repeat</keyword>
<dbReference type="EMBL" id="CP036274">
    <property type="protein sequence ID" value="QDU26058.1"/>
    <property type="molecule type" value="Genomic_DNA"/>
</dbReference>
<dbReference type="InterPro" id="IPR019734">
    <property type="entry name" value="TPR_rpt"/>
</dbReference>
<dbReference type="InterPro" id="IPR051012">
    <property type="entry name" value="CellSynth/LPSAsmb/PSIAsmb"/>
</dbReference>
<dbReference type="PROSITE" id="PS50005">
    <property type="entry name" value="TPR"/>
    <property type="match status" value="2"/>
</dbReference>
<keyword evidence="6" id="KW-1185">Reference proteome</keyword>
<feature type="repeat" description="TPR" evidence="3">
    <location>
        <begin position="144"/>
        <end position="177"/>
    </location>
</feature>
<accession>A0A517Y743</accession>
<dbReference type="InterPro" id="IPR011990">
    <property type="entry name" value="TPR-like_helical_dom_sf"/>
</dbReference>
<proteinExistence type="predicted"/>
<dbReference type="Proteomes" id="UP000315017">
    <property type="component" value="Chromosome"/>
</dbReference>
<feature type="repeat" description="TPR" evidence="3">
    <location>
        <begin position="208"/>
        <end position="241"/>
    </location>
</feature>
<evidence type="ECO:0000256" key="2">
    <source>
        <dbReference type="ARBA" id="ARBA00022803"/>
    </source>
</evidence>
<dbReference type="PROSITE" id="PS51257">
    <property type="entry name" value="PROKAR_LIPOPROTEIN"/>
    <property type="match status" value="1"/>
</dbReference>
<dbReference type="Pfam" id="PF07719">
    <property type="entry name" value="TPR_2"/>
    <property type="match status" value="1"/>
</dbReference>
<evidence type="ECO:0000313" key="6">
    <source>
        <dbReference type="Proteomes" id="UP000315017"/>
    </source>
</evidence>
<dbReference type="RefSeq" id="WP_202921575.1">
    <property type="nucleotide sequence ID" value="NZ_CP036274.1"/>
</dbReference>
<protein>
    <submittedName>
        <fullName evidence="5">Tetratricopeptide repeat protein</fullName>
    </submittedName>
</protein>
<dbReference type="KEGG" id="aagg:ETAA8_11300"/>
<evidence type="ECO:0000256" key="4">
    <source>
        <dbReference type="SAM" id="MobiDB-lite"/>
    </source>
</evidence>
<evidence type="ECO:0000256" key="3">
    <source>
        <dbReference type="PROSITE-ProRule" id="PRU00339"/>
    </source>
</evidence>
<feature type="region of interest" description="Disordered" evidence="4">
    <location>
        <begin position="44"/>
        <end position="72"/>
    </location>
</feature>
<dbReference type="SMART" id="SM00028">
    <property type="entry name" value="TPR"/>
    <property type="match status" value="4"/>
</dbReference>
<dbReference type="PANTHER" id="PTHR45586:SF1">
    <property type="entry name" value="LIPOPOLYSACCHARIDE ASSEMBLY PROTEIN B"/>
    <property type="match status" value="1"/>
</dbReference>
<feature type="compositionally biased region" description="Polar residues" evidence="4">
    <location>
        <begin position="307"/>
        <end position="317"/>
    </location>
</feature>
<dbReference type="Pfam" id="PF13432">
    <property type="entry name" value="TPR_16"/>
    <property type="match status" value="2"/>
</dbReference>
<dbReference type="SUPFAM" id="SSF48452">
    <property type="entry name" value="TPR-like"/>
    <property type="match status" value="1"/>
</dbReference>
<keyword evidence="1" id="KW-0677">Repeat</keyword>
<dbReference type="AlphaFoldDB" id="A0A517Y743"/>
<dbReference type="Gene3D" id="1.25.40.10">
    <property type="entry name" value="Tetratricopeptide repeat domain"/>
    <property type="match status" value="2"/>
</dbReference>
<feature type="region of interest" description="Disordered" evidence="4">
    <location>
        <begin position="285"/>
        <end position="317"/>
    </location>
</feature>
<sequence>MMRKPFNNLQWVTILAGVIVSTGCANMPGREWLSKKTGLGLPSPDATVAKSDSGAASQEIVGKGESGPDGDLSQSVAMEIARGRNFERAGQWDKARKVYEDLRKKEPESPAVAHRLGIVADSQRRHGEAEQLFLFAAQRQPDDAQILNDLGYCYYLQGHLQKAEPHLRHAVSLQPANARFRNNLGLVLGHLGRTDEALAEFRAGGNEADAQFNLAFVYASQERVEDSKACFRQALALDPTHRRAREALASFEEYESKPAALRETEVELAEKGGRWVPYQENLDGGVQQASAQMPLPTARDASKATRALQQQSRGLQN</sequence>
<dbReference type="InterPro" id="IPR013105">
    <property type="entry name" value="TPR_2"/>
</dbReference>